<sequence length="209" mass="22233">MASYVGSQRNPGHLLEVGEHVKRTFEPSRHKPVASEVKAFLSTWARYAAASKVRDAAFAKEEAARAALAEADAARDAAVRALDRALIGAGEHRSNPFKRFGAPAASRLVQLRYADETKAIQQLVKAVSAARPLTAEVKKAAQALSRANEAVITAERTVTTAAAAASSALQARDAFDRPVRAALSVLKLQVRVAEKLGLAGAYAELFSTE</sequence>
<organism evidence="1 2">
    <name type="scientific">Archangium gephyra</name>
    <dbReference type="NCBI Taxonomy" id="48"/>
    <lineage>
        <taxon>Bacteria</taxon>
        <taxon>Pseudomonadati</taxon>
        <taxon>Myxococcota</taxon>
        <taxon>Myxococcia</taxon>
        <taxon>Myxococcales</taxon>
        <taxon>Cystobacterineae</taxon>
        <taxon>Archangiaceae</taxon>
        <taxon>Archangium</taxon>
    </lineage>
</organism>
<accession>A0A2W5VV29</accession>
<gene>
    <name evidence="1" type="ORF">DI536_10315</name>
</gene>
<comment type="caution">
    <text evidence="1">The sequence shown here is derived from an EMBL/GenBank/DDBJ whole genome shotgun (WGS) entry which is preliminary data.</text>
</comment>
<name>A0A2W5VV29_9BACT</name>
<evidence type="ECO:0000313" key="2">
    <source>
        <dbReference type="Proteomes" id="UP000249061"/>
    </source>
</evidence>
<dbReference type="EMBL" id="QFQP01000007">
    <property type="protein sequence ID" value="PZR14441.1"/>
    <property type="molecule type" value="Genomic_DNA"/>
</dbReference>
<dbReference type="AlphaFoldDB" id="A0A2W5VV29"/>
<reference evidence="1 2" key="1">
    <citation type="submission" date="2017-08" db="EMBL/GenBank/DDBJ databases">
        <title>Infants hospitalized years apart are colonized by the same room-sourced microbial strains.</title>
        <authorList>
            <person name="Brooks B."/>
            <person name="Olm M.R."/>
            <person name="Firek B.A."/>
            <person name="Baker R."/>
            <person name="Thomas B.C."/>
            <person name="Morowitz M.J."/>
            <person name="Banfield J.F."/>
        </authorList>
    </citation>
    <scope>NUCLEOTIDE SEQUENCE [LARGE SCALE GENOMIC DNA]</scope>
    <source>
        <strain evidence="1">S2_003_000_R2_14</strain>
    </source>
</reference>
<evidence type="ECO:0000313" key="1">
    <source>
        <dbReference type="EMBL" id="PZR14441.1"/>
    </source>
</evidence>
<dbReference type="PRINTS" id="PR00833">
    <property type="entry name" value="POAALLERGEN"/>
</dbReference>
<protein>
    <submittedName>
        <fullName evidence="1">Uncharacterized protein</fullName>
    </submittedName>
</protein>
<dbReference type="Proteomes" id="UP000249061">
    <property type="component" value="Unassembled WGS sequence"/>
</dbReference>
<proteinExistence type="predicted"/>